<name>A0A1H6ZSA3_9FIRM</name>
<dbReference type="Gene3D" id="3.50.50.60">
    <property type="entry name" value="FAD/NAD(P)-binding domain"/>
    <property type="match status" value="2"/>
</dbReference>
<gene>
    <name evidence="3" type="ORF">SAMN05660742_110103</name>
</gene>
<dbReference type="SUPFAM" id="SSF51971">
    <property type="entry name" value="Nucleotide-binding domain"/>
    <property type="match status" value="1"/>
</dbReference>
<dbReference type="InterPro" id="IPR009051">
    <property type="entry name" value="Helical_ferredxn"/>
</dbReference>
<sequence length="452" mass="48520">MSEREIEYDPTGFTLKEAISEAKRCLNCVKPACRKGCPIENEIPAFIRELATGNLGQASAVIARRSNLPAVCGRVCPRERQCEGACVLTEQGKGIKIGKLERFIADMDGELEITPLPKLWDEKGRVAVIGSGPAGLTVAGDLAKDGFRVRVFDAQAEPGGVLMYGIPAFRLPKDVVRREIHKIEKLGVQFKTNIMIGEALTLDDIFKEGFDAIFIGTGNAMAKTLNIEGQHLTGVLQATYLLQMVSLANQGSVDKDEIPVQEGDHVVIIGAGNTAMDAARTAKRQHAATVTVVCRDAEGKMAALPSEIQVAKDEGVNFIPLRNPCQLMGDTCVTGVECEIRAIKVPGEKPEGTGVKEIIPANKVIIAIGQKPARRIIGTTKGIEVDPGGCVVTQDRPYGMTTRRGVFSGGDVAHGAATVVIAMKDAKKVAMGIEQYVEAKKLMEECGLRMKD</sequence>
<dbReference type="InterPro" id="IPR028261">
    <property type="entry name" value="DPD_II"/>
</dbReference>
<dbReference type="Pfam" id="PF07992">
    <property type="entry name" value="Pyr_redox_2"/>
    <property type="match status" value="1"/>
</dbReference>
<reference evidence="3 4" key="1">
    <citation type="submission" date="2016-10" db="EMBL/GenBank/DDBJ databases">
        <authorList>
            <person name="de Groot N.N."/>
        </authorList>
    </citation>
    <scope>NUCLEOTIDE SEQUENCE [LARGE SCALE GENOMIC DNA]</scope>
    <source>
        <strain evidence="3 4">DSM 2179</strain>
    </source>
</reference>
<dbReference type="GO" id="GO:0016491">
    <property type="term" value="F:oxidoreductase activity"/>
    <property type="evidence" value="ECO:0007669"/>
    <property type="project" value="InterPro"/>
</dbReference>
<dbReference type="Pfam" id="PF14691">
    <property type="entry name" value="Fer4_20"/>
    <property type="match status" value="1"/>
</dbReference>
<dbReference type="GO" id="GO:0051536">
    <property type="term" value="F:iron-sulfur cluster binding"/>
    <property type="evidence" value="ECO:0007669"/>
    <property type="project" value="InterPro"/>
</dbReference>
<evidence type="ECO:0000313" key="4">
    <source>
        <dbReference type="Proteomes" id="UP000199662"/>
    </source>
</evidence>
<dbReference type="EMBL" id="FNZK01000010">
    <property type="protein sequence ID" value="SEJ56403.1"/>
    <property type="molecule type" value="Genomic_DNA"/>
</dbReference>
<evidence type="ECO:0000259" key="1">
    <source>
        <dbReference type="Pfam" id="PF07992"/>
    </source>
</evidence>
<evidence type="ECO:0000313" key="3">
    <source>
        <dbReference type="EMBL" id="SEJ56403.1"/>
    </source>
</evidence>
<proteinExistence type="predicted"/>
<dbReference type="InterPro" id="IPR036188">
    <property type="entry name" value="FAD/NAD-bd_sf"/>
</dbReference>
<dbReference type="Proteomes" id="UP000199662">
    <property type="component" value="Unassembled WGS sequence"/>
</dbReference>
<dbReference type="STRING" id="84035.SAMN05660742_110103"/>
<accession>A0A1H6ZSA3</accession>
<feature type="domain" description="FAD/NAD(P)-binding" evidence="1">
    <location>
        <begin position="125"/>
        <end position="426"/>
    </location>
</feature>
<feature type="domain" description="Dihydroprymidine dehydrogenase" evidence="2">
    <location>
        <begin position="11"/>
        <end position="108"/>
    </location>
</feature>
<keyword evidence="4" id="KW-1185">Reference proteome</keyword>
<dbReference type="PRINTS" id="PR00419">
    <property type="entry name" value="ADXRDTASE"/>
</dbReference>
<evidence type="ECO:0000259" key="2">
    <source>
        <dbReference type="Pfam" id="PF14691"/>
    </source>
</evidence>
<dbReference type="InterPro" id="IPR023753">
    <property type="entry name" value="FAD/NAD-binding_dom"/>
</dbReference>
<protein>
    <submittedName>
        <fullName evidence="3">Glutamate synthase (NADPH/NADH) small chain</fullName>
    </submittedName>
</protein>
<dbReference type="Gene3D" id="1.10.1060.10">
    <property type="entry name" value="Alpha-helical ferredoxin"/>
    <property type="match status" value="1"/>
</dbReference>
<dbReference type="AlphaFoldDB" id="A0A1H6ZSA3"/>
<dbReference type="PANTHER" id="PTHR42783">
    <property type="entry name" value="GLUTAMATE SYNTHASE [NADPH] SMALL CHAIN"/>
    <property type="match status" value="1"/>
</dbReference>
<dbReference type="SUPFAM" id="SSF46548">
    <property type="entry name" value="alpha-helical ferredoxin"/>
    <property type="match status" value="1"/>
</dbReference>
<organism evidence="3 4">
    <name type="scientific">Propionispira arboris</name>
    <dbReference type="NCBI Taxonomy" id="84035"/>
    <lineage>
        <taxon>Bacteria</taxon>
        <taxon>Bacillati</taxon>
        <taxon>Bacillota</taxon>
        <taxon>Negativicutes</taxon>
        <taxon>Selenomonadales</taxon>
        <taxon>Selenomonadaceae</taxon>
        <taxon>Propionispira</taxon>
    </lineage>
</organism>
<dbReference type="PANTHER" id="PTHR42783:SF3">
    <property type="entry name" value="GLUTAMATE SYNTHASE [NADPH] SMALL CHAIN-RELATED"/>
    <property type="match status" value="1"/>
</dbReference>